<accession>A0A5C8P3V9</accession>
<sequence>MKKLVTILGIFIIILVSLILSDFHSKTKSTITYFPPDESIHFSNSNTSLHLQEKKGSVQWKVSSQTDEPLYLRQDISIVYVNGVLKAIHNNWLEQTDLITFQESFKKKNGIWKTITLHHGESHHTSESIKSIQEMSHDTLYIQGSTSFHTPSNPSQQAIKKTLEQQLEKDLQAHWDELIDHFEINRSEYEIIPFTQLYEYEEKPFPSLTNEQTRRIMGQLWEGLYKNYLLPIVTRNKPTDTYVPIILLNKNHNHLLVLYEANHEKKKLIQKISSS</sequence>
<gene>
    <name evidence="1" type="ORF">FHP05_02850</name>
</gene>
<proteinExistence type="predicted"/>
<evidence type="ECO:0000313" key="1">
    <source>
        <dbReference type="EMBL" id="TXL67977.1"/>
    </source>
</evidence>
<dbReference type="EMBL" id="VDUW01000001">
    <property type="protein sequence ID" value="TXL67977.1"/>
    <property type="molecule type" value="Genomic_DNA"/>
</dbReference>
<name>A0A5C8P3V9_9BACI</name>
<comment type="caution">
    <text evidence="1">The sequence shown here is derived from an EMBL/GenBank/DDBJ whole genome shotgun (WGS) entry which is preliminary data.</text>
</comment>
<dbReference type="AlphaFoldDB" id="A0A5C8P3V9"/>
<dbReference type="RefSeq" id="WP_147665714.1">
    <property type="nucleotide sequence ID" value="NZ_VDUW01000001.1"/>
</dbReference>
<organism evidence="1 2">
    <name type="scientific">Cerasibacillus terrae</name>
    <dbReference type="NCBI Taxonomy" id="2498845"/>
    <lineage>
        <taxon>Bacteria</taxon>
        <taxon>Bacillati</taxon>
        <taxon>Bacillota</taxon>
        <taxon>Bacilli</taxon>
        <taxon>Bacillales</taxon>
        <taxon>Bacillaceae</taxon>
        <taxon>Cerasibacillus</taxon>
    </lineage>
</organism>
<evidence type="ECO:0000313" key="2">
    <source>
        <dbReference type="Proteomes" id="UP000321574"/>
    </source>
</evidence>
<dbReference type="Proteomes" id="UP000321574">
    <property type="component" value="Unassembled WGS sequence"/>
</dbReference>
<dbReference type="OrthoDB" id="2959394at2"/>
<keyword evidence="2" id="KW-1185">Reference proteome</keyword>
<reference evidence="1 2" key="1">
    <citation type="submission" date="2019-06" db="EMBL/GenBank/DDBJ databases">
        <title>Cerasibacillus sp. nov., isolated from maize field.</title>
        <authorList>
            <person name="Lin S.-Y."/>
            <person name="Tsai C.-F."/>
            <person name="Young C.-C."/>
        </authorList>
    </citation>
    <scope>NUCLEOTIDE SEQUENCE [LARGE SCALE GENOMIC DNA]</scope>
    <source>
        <strain evidence="1 2">CC-CFT480</strain>
    </source>
</reference>
<protein>
    <submittedName>
        <fullName evidence="1">Uncharacterized protein</fullName>
    </submittedName>
</protein>